<evidence type="ECO:0000256" key="2">
    <source>
        <dbReference type="ARBA" id="ARBA00023242"/>
    </source>
</evidence>
<dbReference type="GO" id="GO:0000793">
    <property type="term" value="C:condensed chromosome"/>
    <property type="evidence" value="ECO:0007669"/>
    <property type="project" value="TreeGrafter"/>
</dbReference>
<protein>
    <submittedName>
        <fullName evidence="4">VEFS-Box domain-containing protein</fullName>
    </submittedName>
</protein>
<dbReference type="STRING" id="6313.A0A158PCG4"/>
<comment type="subcellular location">
    <subcellularLocation>
        <location evidence="1">Nucleus</location>
    </subcellularLocation>
</comment>
<dbReference type="GO" id="GO:0003677">
    <property type="term" value="F:DNA binding"/>
    <property type="evidence" value="ECO:0007669"/>
    <property type="project" value="InterPro"/>
</dbReference>
<dbReference type="SMART" id="SM01023">
    <property type="entry name" value="BAF"/>
    <property type="match status" value="1"/>
</dbReference>
<dbReference type="Pfam" id="PF02961">
    <property type="entry name" value="SAM_BAF"/>
    <property type="match status" value="1"/>
</dbReference>
<dbReference type="InterPro" id="IPR051387">
    <property type="entry name" value="BAF"/>
</dbReference>
<keyword evidence="2" id="KW-0539">Nucleus</keyword>
<name>A0A158PCG4_ANGCA</name>
<dbReference type="WBParaSite" id="ACAC_0001246501-mRNA-1">
    <property type="protein sequence ID" value="ACAC_0001246501-mRNA-1"/>
    <property type="gene ID" value="ACAC_0001246501"/>
</dbReference>
<dbReference type="InterPro" id="IPR036617">
    <property type="entry name" value="BAF_sf"/>
</dbReference>
<organism evidence="3 4">
    <name type="scientific">Angiostrongylus cantonensis</name>
    <name type="common">Rat lungworm</name>
    <dbReference type="NCBI Taxonomy" id="6313"/>
    <lineage>
        <taxon>Eukaryota</taxon>
        <taxon>Metazoa</taxon>
        <taxon>Ecdysozoa</taxon>
        <taxon>Nematoda</taxon>
        <taxon>Chromadorea</taxon>
        <taxon>Rhabditida</taxon>
        <taxon>Rhabditina</taxon>
        <taxon>Rhabditomorpha</taxon>
        <taxon>Strongyloidea</taxon>
        <taxon>Metastrongylidae</taxon>
        <taxon>Angiostrongylus</taxon>
    </lineage>
</organism>
<reference evidence="4" key="2">
    <citation type="submission" date="2016-04" db="UniProtKB">
        <authorList>
            <consortium name="WormBaseParasite"/>
        </authorList>
    </citation>
    <scope>IDENTIFICATION</scope>
</reference>
<reference evidence="3" key="1">
    <citation type="submission" date="2012-09" db="EMBL/GenBank/DDBJ databases">
        <authorList>
            <person name="Martin A.A."/>
        </authorList>
    </citation>
    <scope>NUCLEOTIDE SEQUENCE</scope>
</reference>
<evidence type="ECO:0000313" key="4">
    <source>
        <dbReference type="WBParaSite" id="ACAC_0001246501-mRNA-1"/>
    </source>
</evidence>
<keyword evidence="3" id="KW-1185">Reference proteome</keyword>
<dbReference type="Gene3D" id="1.10.150.40">
    <property type="entry name" value="Barrier-to-autointegration factor, BAF"/>
    <property type="match status" value="1"/>
</dbReference>
<proteinExistence type="predicted"/>
<dbReference type="SUPFAM" id="SSF47798">
    <property type="entry name" value="Barrier-to-autointegration factor, BAF"/>
    <property type="match status" value="1"/>
</dbReference>
<accession>A0A158PCG4</accession>
<evidence type="ECO:0000313" key="3">
    <source>
        <dbReference type="Proteomes" id="UP000035642"/>
    </source>
</evidence>
<evidence type="ECO:0000256" key="1">
    <source>
        <dbReference type="ARBA" id="ARBA00004123"/>
    </source>
</evidence>
<dbReference type="GO" id="GO:0005634">
    <property type="term" value="C:nucleus"/>
    <property type="evidence" value="ECO:0007669"/>
    <property type="project" value="UniProtKB-SubCell"/>
</dbReference>
<sequence length="269" mass="30521">MASFSPISIGAYKKQMVDYTHIAASVCIAAVNLTQLELLCELDYVMKLEKCVKTGRMDTFGRVPNLLTRFMKLCVFGCDRNVELFNLNVVSCNTKGGGSIQYPSFSVHVDLRVRMMKAVASNTSVELGGRRREHLIRPDPELYYDRNGRPLHGTVEGVLVFLPDGTLRADIRPVITTYERLSPSSKHRKFVSERMRDKHVSSVAGIAHEYSDALVDLGFDKAYILFGQFLIYRKDRLAFIEWLVDTIGISVKNAMMAYDCLNEWSEKFL</sequence>
<dbReference type="Proteomes" id="UP000035642">
    <property type="component" value="Unassembled WGS sequence"/>
</dbReference>
<dbReference type="PANTHER" id="PTHR47507:SF6">
    <property type="entry name" value="BARRIER-TO-AUTOINTEGRATION FACTOR"/>
    <property type="match status" value="1"/>
</dbReference>
<dbReference type="PANTHER" id="PTHR47507">
    <property type="entry name" value="BARRIER TO AUTOINTEGRATION FACTOR 2"/>
    <property type="match status" value="1"/>
</dbReference>
<dbReference type="GO" id="GO:0051276">
    <property type="term" value="P:chromosome organization"/>
    <property type="evidence" value="ECO:0007669"/>
    <property type="project" value="TreeGrafter"/>
</dbReference>
<dbReference type="InterPro" id="IPR004122">
    <property type="entry name" value="BAF_prot"/>
</dbReference>
<dbReference type="AlphaFoldDB" id="A0A158PCG4"/>